<proteinExistence type="predicted"/>
<dbReference type="RefSeq" id="WP_058183940.1">
    <property type="nucleotide sequence ID" value="NZ_LMTZ01000103.1"/>
</dbReference>
<evidence type="ECO:0000313" key="5">
    <source>
        <dbReference type="Proteomes" id="UP000053372"/>
    </source>
</evidence>
<keyword evidence="5" id="KW-1185">Reference proteome</keyword>
<evidence type="ECO:0000256" key="1">
    <source>
        <dbReference type="ARBA" id="ARBA00023186"/>
    </source>
</evidence>
<dbReference type="InterPro" id="IPR008971">
    <property type="entry name" value="HSP40/DnaJ_pept-bd"/>
</dbReference>
<dbReference type="OrthoDB" id="9779889at2"/>
<gene>
    <name evidence="4" type="ORF">BC008_22765</name>
</gene>
<dbReference type="PANTHER" id="PTHR43096:SF52">
    <property type="entry name" value="DNAJ HOMOLOG 1, MITOCHONDRIAL-RELATED"/>
    <property type="match status" value="1"/>
</dbReference>
<dbReference type="SUPFAM" id="SSF49493">
    <property type="entry name" value="HSP40/DnaJ peptide-binding domain"/>
    <property type="match status" value="2"/>
</dbReference>
<keyword evidence="2" id="KW-1133">Transmembrane helix</keyword>
<reference evidence="4 5" key="1">
    <citation type="journal article" date="2015" name="Genome Announc.">
        <title>Draft Genome of the Euendolithic (true boring) Cyanobacterium Mastigocoleus testarum strain BC008.</title>
        <authorList>
            <person name="Guida B.S."/>
            <person name="Garcia-Pichel F."/>
        </authorList>
    </citation>
    <scope>NUCLEOTIDE SEQUENCE [LARGE SCALE GENOMIC DNA]</scope>
    <source>
        <strain evidence="4 5">BC008</strain>
    </source>
</reference>
<organism evidence="4 5">
    <name type="scientific">Mastigocoleus testarum BC008</name>
    <dbReference type="NCBI Taxonomy" id="371196"/>
    <lineage>
        <taxon>Bacteria</taxon>
        <taxon>Bacillati</taxon>
        <taxon>Cyanobacteriota</taxon>
        <taxon>Cyanophyceae</taxon>
        <taxon>Nostocales</taxon>
        <taxon>Hapalosiphonaceae</taxon>
        <taxon>Mastigocoleus</taxon>
    </lineage>
</organism>
<keyword evidence="2" id="KW-0472">Membrane</keyword>
<evidence type="ECO:0000259" key="3">
    <source>
        <dbReference type="Pfam" id="PF01556"/>
    </source>
</evidence>
<dbReference type="AlphaFoldDB" id="A0A0V7ZN21"/>
<dbReference type="GO" id="GO:0051082">
    <property type="term" value="F:unfolded protein binding"/>
    <property type="evidence" value="ECO:0007669"/>
    <property type="project" value="InterPro"/>
</dbReference>
<keyword evidence="2" id="KW-0812">Transmembrane</keyword>
<dbReference type="CDD" id="cd10747">
    <property type="entry name" value="DnaJ_C"/>
    <property type="match status" value="1"/>
</dbReference>
<dbReference type="PANTHER" id="PTHR43096">
    <property type="entry name" value="DNAJ HOMOLOG 1, MITOCHONDRIAL-RELATED"/>
    <property type="match status" value="1"/>
</dbReference>
<feature type="transmembrane region" description="Helical" evidence="2">
    <location>
        <begin position="304"/>
        <end position="330"/>
    </location>
</feature>
<evidence type="ECO:0000256" key="2">
    <source>
        <dbReference type="SAM" id="Phobius"/>
    </source>
</evidence>
<keyword evidence="1" id="KW-0143">Chaperone</keyword>
<dbReference type="GO" id="GO:0005737">
    <property type="term" value="C:cytoplasm"/>
    <property type="evidence" value="ECO:0007669"/>
    <property type="project" value="TreeGrafter"/>
</dbReference>
<protein>
    <recommendedName>
        <fullName evidence="3">Chaperone DnaJ C-terminal domain-containing protein</fullName>
    </recommendedName>
</protein>
<name>A0A0V7ZN21_9CYAN</name>
<accession>A0A0V7ZN21</accession>
<dbReference type="Proteomes" id="UP000053372">
    <property type="component" value="Unassembled WGS sequence"/>
</dbReference>
<feature type="domain" description="Chaperone DnaJ C-terminal" evidence="3">
    <location>
        <begin position="101"/>
        <end position="240"/>
    </location>
</feature>
<dbReference type="GO" id="GO:0042026">
    <property type="term" value="P:protein refolding"/>
    <property type="evidence" value="ECO:0007669"/>
    <property type="project" value="TreeGrafter"/>
</dbReference>
<sequence length="340" mass="38238">MSRNYYSHTTASKIRTCIRANPGSRAKNIAKLIGLRRETVNSYLYSKQSGGLGNEVIQDENYGWHLKETLNNVVQTSNNLSFLTNTKQSSRNLSHSLNREVLLTLSLEEAFRGGEKRFQYHGEWLTIDLPAGTRQHDRFRVSGKGEYDAHTNQRGDLYLNVKILPHDCFQLDGDDVLYKAVINSEVANYGGEIKVLTLDGQINVHIPAGIHSGQSLCLRGKGWLITGSNRGNQLIQILVEPSQKLKCSVKEVKTILHQDDYSTLNDNEQEELQLPKISNKGQSEQLKQKLIQTQGHSFMVLRTWWFWLALLLGGILSIGTLSLINGLLLPSTAPVEKNSR</sequence>
<comment type="caution">
    <text evidence="4">The sequence shown here is derived from an EMBL/GenBank/DDBJ whole genome shotgun (WGS) entry which is preliminary data.</text>
</comment>
<dbReference type="Pfam" id="PF01556">
    <property type="entry name" value="DnaJ_C"/>
    <property type="match status" value="1"/>
</dbReference>
<dbReference type="Gene3D" id="2.60.260.20">
    <property type="entry name" value="Urease metallochaperone UreE, N-terminal domain"/>
    <property type="match status" value="2"/>
</dbReference>
<dbReference type="EMBL" id="LMTZ01000103">
    <property type="protein sequence ID" value="KST65806.1"/>
    <property type="molecule type" value="Genomic_DNA"/>
</dbReference>
<evidence type="ECO:0000313" key="4">
    <source>
        <dbReference type="EMBL" id="KST65806.1"/>
    </source>
</evidence>
<dbReference type="InterPro" id="IPR002939">
    <property type="entry name" value="DnaJ_C"/>
</dbReference>